<dbReference type="InterPro" id="IPR013087">
    <property type="entry name" value="Znf_C2H2_type"/>
</dbReference>
<feature type="region of interest" description="Disordered" evidence="2">
    <location>
        <begin position="533"/>
        <end position="581"/>
    </location>
</feature>
<evidence type="ECO:0000313" key="4">
    <source>
        <dbReference type="EMBL" id="KAF2099601.1"/>
    </source>
</evidence>
<feature type="region of interest" description="Disordered" evidence="2">
    <location>
        <begin position="476"/>
        <end position="512"/>
    </location>
</feature>
<organism evidence="4 5">
    <name type="scientific">Rhizodiscina lignyota</name>
    <dbReference type="NCBI Taxonomy" id="1504668"/>
    <lineage>
        <taxon>Eukaryota</taxon>
        <taxon>Fungi</taxon>
        <taxon>Dikarya</taxon>
        <taxon>Ascomycota</taxon>
        <taxon>Pezizomycotina</taxon>
        <taxon>Dothideomycetes</taxon>
        <taxon>Pleosporomycetidae</taxon>
        <taxon>Aulographales</taxon>
        <taxon>Rhizodiscinaceae</taxon>
        <taxon>Rhizodiscina</taxon>
    </lineage>
</organism>
<dbReference type="InterPro" id="IPR036236">
    <property type="entry name" value="Znf_C2H2_sf"/>
</dbReference>
<keyword evidence="1" id="KW-0479">Metal-binding</keyword>
<dbReference type="Gene3D" id="3.30.160.60">
    <property type="entry name" value="Classic Zinc Finger"/>
    <property type="match status" value="1"/>
</dbReference>
<dbReference type="AlphaFoldDB" id="A0A9P4IK29"/>
<dbReference type="PROSITE" id="PS00028">
    <property type="entry name" value="ZINC_FINGER_C2H2_1"/>
    <property type="match status" value="1"/>
</dbReference>
<evidence type="ECO:0000256" key="1">
    <source>
        <dbReference type="PROSITE-ProRule" id="PRU00042"/>
    </source>
</evidence>
<evidence type="ECO:0000313" key="5">
    <source>
        <dbReference type="Proteomes" id="UP000799772"/>
    </source>
</evidence>
<dbReference type="EMBL" id="ML978125">
    <property type="protein sequence ID" value="KAF2099601.1"/>
    <property type="molecule type" value="Genomic_DNA"/>
</dbReference>
<dbReference type="SMART" id="SM00355">
    <property type="entry name" value="ZnF_C2H2"/>
    <property type="match status" value="3"/>
</dbReference>
<comment type="caution">
    <text evidence="4">The sequence shown here is derived from an EMBL/GenBank/DDBJ whole genome shotgun (WGS) entry which is preliminary data.</text>
</comment>
<accession>A0A9P4IK29</accession>
<feature type="region of interest" description="Disordered" evidence="2">
    <location>
        <begin position="1"/>
        <end position="45"/>
    </location>
</feature>
<feature type="domain" description="C2H2-type" evidence="3">
    <location>
        <begin position="387"/>
        <end position="409"/>
    </location>
</feature>
<dbReference type="OrthoDB" id="9368434at2759"/>
<feature type="compositionally biased region" description="Polar residues" evidence="2">
    <location>
        <begin position="557"/>
        <end position="579"/>
    </location>
</feature>
<feature type="compositionally biased region" description="Polar residues" evidence="2">
    <location>
        <begin position="489"/>
        <end position="512"/>
    </location>
</feature>
<protein>
    <recommendedName>
        <fullName evidence="3">C2H2-type domain-containing protein</fullName>
    </recommendedName>
</protein>
<dbReference type="SUPFAM" id="SSF57667">
    <property type="entry name" value="beta-beta-alpha zinc fingers"/>
    <property type="match status" value="1"/>
</dbReference>
<name>A0A9P4IK29_9PEZI</name>
<reference evidence="4" key="1">
    <citation type="journal article" date="2020" name="Stud. Mycol.">
        <title>101 Dothideomycetes genomes: a test case for predicting lifestyles and emergence of pathogens.</title>
        <authorList>
            <person name="Haridas S."/>
            <person name="Albert R."/>
            <person name="Binder M."/>
            <person name="Bloem J."/>
            <person name="Labutti K."/>
            <person name="Salamov A."/>
            <person name="Andreopoulos B."/>
            <person name="Baker S."/>
            <person name="Barry K."/>
            <person name="Bills G."/>
            <person name="Bluhm B."/>
            <person name="Cannon C."/>
            <person name="Castanera R."/>
            <person name="Culley D."/>
            <person name="Daum C."/>
            <person name="Ezra D."/>
            <person name="Gonzalez J."/>
            <person name="Henrissat B."/>
            <person name="Kuo A."/>
            <person name="Liang C."/>
            <person name="Lipzen A."/>
            <person name="Lutzoni F."/>
            <person name="Magnuson J."/>
            <person name="Mondo S."/>
            <person name="Nolan M."/>
            <person name="Ohm R."/>
            <person name="Pangilinan J."/>
            <person name="Park H.-J."/>
            <person name="Ramirez L."/>
            <person name="Alfaro M."/>
            <person name="Sun H."/>
            <person name="Tritt A."/>
            <person name="Yoshinaga Y."/>
            <person name="Zwiers L.-H."/>
            <person name="Turgeon B."/>
            <person name="Goodwin S."/>
            <person name="Spatafora J."/>
            <person name="Crous P."/>
            <person name="Grigoriev I."/>
        </authorList>
    </citation>
    <scope>NUCLEOTIDE SEQUENCE</scope>
    <source>
        <strain evidence="4">CBS 133067</strain>
    </source>
</reference>
<dbReference type="GO" id="GO:0008270">
    <property type="term" value="F:zinc ion binding"/>
    <property type="evidence" value="ECO:0007669"/>
    <property type="project" value="UniProtKB-KW"/>
</dbReference>
<keyword evidence="5" id="KW-1185">Reference proteome</keyword>
<evidence type="ECO:0000256" key="2">
    <source>
        <dbReference type="SAM" id="MobiDB-lite"/>
    </source>
</evidence>
<sequence>MDSPSSHPRRRPQKATGARPPLPGSPKPSLRKVDTFNVPSRGPSSMIDPVADAAYIPKRSPTSSKALEDLIAPRPDIVELLHKFDDTLAGLTNVPILKDAEVWAVPNIVLEHTNIDDFMDIDEKDEKPVVVDHDHLSDSGLGASIESFASSLKSSGSAINKSFSAPSGVDDGHSLSDFAAKEIKQRILDPILKEDTHKAFHRLLADVPRRVDNKEIRTLRDLEKNLLYLAFDSAPSAESYQLFCQQTISFILATVDSIPASDRHGPADLPYTNSYAIDLVQQIRRYAEIMAETRARQEAGKPLDEKDYSPDEELTIEGGLSYDGKPAQLVRKKDGKTIPIASPEEVEAIEKTSPLKRAFSEEDLDGDDATRSMARRRKSDRPGDVIHSCNECGKDFKRPCDLTKHEKTHLRPWKCPEESCKYHVDGWPTEKECERHVNDRHNAAPTMYKCNFSPCTYTSKRESNCKQHMEKSHGYTYVRSKNNGRNKTNRTSEGSSGTPATPLTPFINTPASALMSTPATPFAPSPALPNFDFNNYHNPIQPSPMVPSHDVQDSRRQSMTTSGSLPTSSTRSPFDQSSFEDAFPSAHSLSIDGMNFDMNQSLGTGFNFHPINFQQVNFQPPPTPATMPNSSPVDFDYDQTLTLNTNFGSTNTHLSPTGQADATLLSPHGNNYPMDEGFGEGFDFRGGDFDLYPETTGSVDNSVAVSLFSDMNGYNQLGGPLYDDMDFVDMANTNNLN</sequence>
<dbReference type="PROSITE" id="PS50157">
    <property type="entry name" value="ZINC_FINGER_C2H2_2"/>
    <property type="match status" value="1"/>
</dbReference>
<feature type="region of interest" description="Disordered" evidence="2">
    <location>
        <begin position="363"/>
        <end position="382"/>
    </location>
</feature>
<proteinExistence type="predicted"/>
<keyword evidence="1" id="KW-0862">Zinc</keyword>
<dbReference type="Proteomes" id="UP000799772">
    <property type="component" value="Unassembled WGS sequence"/>
</dbReference>
<evidence type="ECO:0000259" key="3">
    <source>
        <dbReference type="PROSITE" id="PS50157"/>
    </source>
</evidence>
<keyword evidence="1" id="KW-0863">Zinc-finger</keyword>
<gene>
    <name evidence="4" type="ORF">NA57DRAFT_55555</name>
</gene>